<sequence>MSKDSRKWLIAAILAVIFAIGFPAVYNRPDPEPVISQVSLVSLIKRVDPSVVYIEAVDEYGNRLWSGSGIIISP</sequence>
<dbReference type="EMBL" id="BARV01009916">
    <property type="protein sequence ID" value="GAI05555.1"/>
    <property type="molecule type" value="Genomic_DNA"/>
</dbReference>
<evidence type="ECO:0000313" key="1">
    <source>
        <dbReference type="EMBL" id="GAI05555.1"/>
    </source>
</evidence>
<name>X1LT32_9ZZZZ</name>
<protein>
    <submittedName>
        <fullName evidence="1">Uncharacterized protein</fullName>
    </submittedName>
</protein>
<organism evidence="1">
    <name type="scientific">marine sediment metagenome</name>
    <dbReference type="NCBI Taxonomy" id="412755"/>
    <lineage>
        <taxon>unclassified sequences</taxon>
        <taxon>metagenomes</taxon>
        <taxon>ecological metagenomes</taxon>
    </lineage>
</organism>
<feature type="non-terminal residue" evidence="1">
    <location>
        <position position="74"/>
    </location>
</feature>
<reference evidence="1" key="1">
    <citation type="journal article" date="2014" name="Front. Microbiol.">
        <title>High frequency of phylogenetically diverse reductive dehalogenase-homologous genes in deep subseafloor sedimentary metagenomes.</title>
        <authorList>
            <person name="Kawai M."/>
            <person name="Futagami T."/>
            <person name="Toyoda A."/>
            <person name="Takaki Y."/>
            <person name="Nishi S."/>
            <person name="Hori S."/>
            <person name="Arai W."/>
            <person name="Tsubouchi T."/>
            <person name="Morono Y."/>
            <person name="Uchiyama I."/>
            <person name="Ito T."/>
            <person name="Fujiyama A."/>
            <person name="Inagaki F."/>
            <person name="Takami H."/>
        </authorList>
    </citation>
    <scope>NUCLEOTIDE SEQUENCE</scope>
    <source>
        <strain evidence="1">Expedition CK06-06</strain>
    </source>
</reference>
<accession>X1LT32</accession>
<dbReference type="AlphaFoldDB" id="X1LT32"/>
<comment type="caution">
    <text evidence="1">The sequence shown here is derived from an EMBL/GenBank/DDBJ whole genome shotgun (WGS) entry which is preliminary data.</text>
</comment>
<gene>
    <name evidence="1" type="ORF">S06H3_19377</name>
</gene>
<proteinExistence type="predicted"/>